<keyword evidence="8 10" id="KW-0594">Phospholipid biosynthesis</keyword>
<feature type="transmembrane region" description="Helical" evidence="10">
    <location>
        <begin position="171"/>
        <end position="188"/>
    </location>
</feature>
<dbReference type="InterPro" id="IPR003811">
    <property type="entry name" value="G3P_acylTferase_PlsY"/>
</dbReference>
<evidence type="ECO:0000256" key="10">
    <source>
        <dbReference type="HAMAP-Rule" id="MF_01043"/>
    </source>
</evidence>
<dbReference type="Proteomes" id="UP000216446">
    <property type="component" value="Unassembled WGS sequence"/>
</dbReference>
<keyword evidence="5 10" id="KW-1133">Transmembrane helix</keyword>
<dbReference type="InParanoid" id="A0A259TZS1"/>
<evidence type="ECO:0000256" key="8">
    <source>
        <dbReference type="ARBA" id="ARBA00023209"/>
    </source>
</evidence>
<feature type="transmembrane region" description="Helical" evidence="10">
    <location>
        <begin position="144"/>
        <end position="165"/>
    </location>
</feature>
<comment type="caution">
    <text evidence="11">The sequence shown here is derived from an EMBL/GenBank/DDBJ whole genome shotgun (WGS) entry which is preliminary data.</text>
</comment>
<keyword evidence="7 10" id="KW-0472">Membrane</keyword>
<evidence type="ECO:0000313" key="11">
    <source>
        <dbReference type="EMBL" id="OZC03275.1"/>
    </source>
</evidence>
<keyword evidence="12" id="KW-1185">Reference proteome</keyword>
<dbReference type="RefSeq" id="WP_094548456.1">
    <property type="nucleotide sequence ID" value="NZ_MQWB01000001.1"/>
</dbReference>
<evidence type="ECO:0000256" key="2">
    <source>
        <dbReference type="ARBA" id="ARBA00022516"/>
    </source>
</evidence>
<accession>A0A259TZS1</accession>
<dbReference type="HAMAP" id="MF_01043">
    <property type="entry name" value="PlsY"/>
    <property type="match status" value="1"/>
</dbReference>
<comment type="pathway">
    <text evidence="10">Lipid metabolism; phospholipid metabolism.</text>
</comment>
<evidence type="ECO:0000256" key="1">
    <source>
        <dbReference type="ARBA" id="ARBA00022475"/>
    </source>
</evidence>
<comment type="similarity">
    <text evidence="10">Belongs to the PlsY family.</text>
</comment>
<keyword evidence="1 10" id="KW-1003">Cell membrane</keyword>
<keyword evidence="6 10" id="KW-0443">Lipid metabolism</keyword>
<dbReference type="EC" id="2.3.1.275" evidence="10"/>
<proteinExistence type="inferred from homology"/>
<keyword evidence="9 10" id="KW-1208">Phospholipid metabolism</keyword>
<dbReference type="FunCoup" id="A0A259TZS1">
    <property type="interactions" value="218"/>
</dbReference>
<dbReference type="AlphaFoldDB" id="A0A259TZS1"/>
<evidence type="ECO:0000256" key="5">
    <source>
        <dbReference type="ARBA" id="ARBA00022989"/>
    </source>
</evidence>
<comment type="function">
    <text evidence="10">Catalyzes the transfer of an acyl group from acyl-phosphate (acyl-PO(4)) to glycerol-3-phosphate (G3P) to form lysophosphatidic acid (LPA). This enzyme utilizes acyl-phosphate as fatty acyl donor, but not acyl-CoA or acyl-ACP.</text>
</comment>
<dbReference type="GO" id="GO:0005886">
    <property type="term" value="C:plasma membrane"/>
    <property type="evidence" value="ECO:0007669"/>
    <property type="project" value="UniProtKB-SubCell"/>
</dbReference>
<dbReference type="OrthoDB" id="9777124at2"/>
<gene>
    <name evidence="10" type="primary">plsY</name>
    <name evidence="11" type="ORF">BSZ36_09970</name>
</gene>
<keyword evidence="3 10" id="KW-0808">Transferase</keyword>
<protein>
    <recommendedName>
        <fullName evidence="10">Glycerol-3-phosphate acyltransferase</fullName>
    </recommendedName>
    <alternativeName>
        <fullName evidence="10">Acyl-PO4 G3P acyltransferase</fullName>
    </alternativeName>
    <alternativeName>
        <fullName evidence="10">Acyl-phosphate--glycerol-3-phosphate acyltransferase</fullName>
    </alternativeName>
    <alternativeName>
        <fullName evidence="10">G3P acyltransferase</fullName>
        <shortName evidence="10">GPAT</shortName>
        <ecNumber evidence="10">2.3.1.275</ecNumber>
    </alternativeName>
    <alternativeName>
        <fullName evidence="10">Lysophosphatidic acid synthase</fullName>
        <shortName evidence="10">LPA synthase</shortName>
    </alternativeName>
</protein>
<feature type="transmembrane region" description="Helical" evidence="10">
    <location>
        <begin position="80"/>
        <end position="104"/>
    </location>
</feature>
<evidence type="ECO:0000256" key="6">
    <source>
        <dbReference type="ARBA" id="ARBA00023098"/>
    </source>
</evidence>
<dbReference type="UniPathway" id="UPA00085"/>
<evidence type="ECO:0000256" key="7">
    <source>
        <dbReference type="ARBA" id="ARBA00023136"/>
    </source>
</evidence>
<name>A0A259TZS1_9BACT</name>
<evidence type="ECO:0000313" key="12">
    <source>
        <dbReference type="Proteomes" id="UP000216446"/>
    </source>
</evidence>
<dbReference type="GO" id="GO:0043772">
    <property type="term" value="F:acyl-phosphate glycerol-3-phosphate acyltransferase activity"/>
    <property type="evidence" value="ECO:0007669"/>
    <property type="project" value="UniProtKB-UniRule"/>
</dbReference>
<dbReference type="GO" id="GO:0008654">
    <property type="term" value="P:phospholipid biosynthetic process"/>
    <property type="evidence" value="ECO:0007669"/>
    <property type="project" value="UniProtKB-UniRule"/>
</dbReference>
<dbReference type="SMART" id="SM01207">
    <property type="entry name" value="G3P_acyltransf"/>
    <property type="match status" value="1"/>
</dbReference>
<organism evidence="11 12">
    <name type="scientific">Rubricoccus marinus</name>
    <dbReference type="NCBI Taxonomy" id="716817"/>
    <lineage>
        <taxon>Bacteria</taxon>
        <taxon>Pseudomonadati</taxon>
        <taxon>Rhodothermota</taxon>
        <taxon>Rhodothermia</taxon>
        <taxon>Rhodothermales</taxon>
        <taxon>Rubricoccaceae</taxon>
        <taxon>Rubricoccus</taxon>
    </lineage>
</organism>
<dbReference type="EMBL" id="MQWB01000001">
    <property type="protein sequence ID" value="OZC03275.1"/>
    <property type="molecule type" value="Genomic_DNA"/>
</dbReference>
<feature type="transmembrane region" description="Helical" evidence="10">
    <location>
        <begin position="116"/>
        <end position="137"/>
    </location>
</feature>
<dbReference type="Pfam" id="PF02660">
    <property type="entry name" value="G3P_acyltransf"/>
    <property type="match status" value="1"/>
</dbReference>
<dbReference type="PANTHER" id="PTHR30309">
    <property type="entry name" value="INNER MEMBRANE PROTEIN YGIH"/>
    <property type="match status" value="1"/>
</dbReference>
<evidence type="ECO:0000256" key="3">
    <source>
        <dbReference type="ARBA" id="ARBA00022679"/>
    </source>
</evidence>
<evidence type="ECO:0000256" key="4">
    <source>
        <dbReference type="ARBA" id="ARBA00022692"/>
    </source>
</evidence>
<sequence length="209" mass="21459">MVALLFVCAYLLGAIPFSLVVAKARGVDLRAHGSGNAGATNAMRVMGRGPGALVFILDFLKGLVATVALPILVLGEGAPVWTMVVAGAVAMLGHVVTVWGALFFGGWKGGKGVATGAGMLTGLVPIAVLAGLLVFVVTVASTRLVSLGSILAATTIPATLIVQQFVLGRTFATAIWVFALAVPLFIVWTHRDNVRRLVTGTEAKVSDPA</sequence>
<comment type="catalytic activity">
    <reaction evidence="10">
        <text>an acyl phosphate + sn-glycerol 3-phosphate = a 1-acyl-sn-glycero-3-phosphate + phosphate</text>
        <dbReference type="Rhea" id="RHEA:34075"/>
        <dbReference type="ChEBI" id="CHEBI:43474"/>
        <dbReference type="ChEBI" id="CHEBI:57597"/>
        <dbReference type="ChEBI" id="CHEBI:57970"/>
        <dbReference type="ChEBI" id="CHEBI:59918"/>
        <dbReference type="EC" id="2.3.1.275"/>
    </reaction>
</comment>
<feature type="transmembrane region" description="Helical" evidence="10">
    <location>
        <begin position="50"/>
        <end position="73"/>
    </location>
</feature>
<keyword evidence="4 10" id="KW-0812">Transmembrane</keyword>
<keyword evidence="2 10" id="KW-0444">Lipid biosynthesis</keyword>
<dbReference type="PANTHER" id="PTHR30309:SF0">
    <property type="entry name" value="GLYCEROL-3-PHOSPHATE ACYLTRANSFERASE-RELATED"/>
    <property type="match status" value="1"/>
</dbReference>
<comment type="subunit">
    <text evidence="10">Probably interacts with PlsX.</text>
</comment>
<comment type="subcellular location">
    <subcellularLocation>
        <location evidence="10">Cell membrane</location>
        <topology evidence="10">Multi-pass membrane protein</topology>
    </subcellularLocation>
</comment>
<evidence type="ECO:0000256" key="9">
    <source>
        <dbReference type="ARBA" id="ARBA00023264"/>
    </source>
</evidence>
<reference evidence="11 12" key="1">
    <citation type="submission" date="2016-11" db="EMBL/GenBank/DDBJ databases">
        <title>Study of marine rhodopsin-containing bacteria.</title>
        <authorList>
            <person name="Yoshizawa S."/>
            <person name="Kumagai Y."/>
            <person name="Kogure K."/>
        </authorList>
    </citation>
    <scope>NUCLEOTIDE SEQUENCE [LARGE SCALE GENOMIC DNA]</scope>
    <source>
        <strain evidence="11 12">SG-29</strain>
    </source>
</reference>